<evidence type="ECO:0000256" key="6">
    <source>
        <dbReference type="ARBA" id="ARBA00023136"/>
    </source>
</evidence>
<dbReference type="InterPro" id="IPR025857">
    <property type="entry name" value="MacB_PCD"/>
</dbReference>
<feature type="transmembrane region" description="Helical" evidence="7">
    <location>
        <begin position="317"/>
        <end position="339"/>
    </location>
</feature>
<feature type="transmembrane region" description="Helical" evidence="7">
    <location>
        <begin position="268"/>
        <end position="290"/>
    </location>
</feature>
<feature type="transmembrane region" description="Helical" evidence="7">
    <location>
        <begin position="21"/>
        <end position="37"/>
    </location>
</feature>
<evidence type="ECO:0000256" key="4">
    <source>
        <dbReference type="ARBA" id="ARBA00022692"/>
    </source>
</evidence>
<evidence type="ECO:0000256" key="5">
    <source>
        <dbReference type="ARBA" id="ARBA00022989"/>
    </source>
</evidence>
<dbReference type="RefSeq" id="WP_126611143.1">
    <property type="nucleotide sequence ID" value="NZ_CP034562.1"/>
</dbReference>
<evidence type="ECO:0000313" key="11">
    <source>
        <dbReference type="Proteomes" id="UP000267268"/>
    </source>
</evidence>
<evidence type="ECO:0000259" key="9">
    <source>
        <dbReference type="Pfam" id="PF12704"/>
    </source>
</evidence>
<feature type="transmembrane region" description="Helical" evidence="7">
    <location>
        <begin position="371"/>
        <end position="394"/>
    </location>
</feature>
<accession>A0A3S9NYP2</accession>
<dbReference type="InterPro" id="IPR051447">
    <property type="entry name" value="Lipoprotein-release_system"/>
</dbReference>
<comment type="similarity">
    <text evidence="2">Belongs to the ABC-4 integral membrane protein family. LolC/E subfamily.</text>
</comment>
<dbReference type="Pfam" id="PF02687">
    <property type="entry name" value="FtsX"/>
    <property type="match status" value="1"/>
</dbReference>
<dbReference type="KEGG" id="fll:EI427_02220"/>
<evidence type="ECO:0000256" key="1">
    <source>
        <dbReference type="ARBA" id="ARBA00004651"/>
    </source>
</evidence>
<keyword evidence="4 7" id="KW-0812">Transmembrane</keyword>
<keyword evidence="11" id="KW-1185">Reference proteome</keyword>
<dbReference type="EMBL" id="CP034562">
    <property type="protein sequence ID" value="AZQ61073.1"/>
    <property type="molecule type" value="Genomic_DNA"/>
</dbReference>
<dbReference type="PANTHER" id="PTHR30489">
    <property type="entry name" value="LIPOPROTEIN-RELEASING SYSTEM TRANSMEMBRANE PROTEIN LOLE"/>
    <property type="match status" value="1"/>
</dbReference>
<dbReference type="PANTHER" id="PTHR30489:SF0">
    <property type="entry name" value="LIPOPROTEIN-RELEASING SYSTEM TRANSMEMBRANE PROTEIN LOLE"/>
    <property type="match status" value="1"/>
</dbReference>
<keyword evidence="3" id="KW-1003">Cell membrane</keyword>
<feature type="domain" description="MacB-like periplasmic core" evidence="9">
    <location>
        <begin position="20"/>
        <end position="236"/>
    </location>
</feature>
<comment type="subcellular location">
    <subcellularLocation>
        <location evidence="1">Cell membrane</location>
        <topology evidence="1">Multi-pass membrane protein</topology>
    </subcellularLocation>
</comment>
<evidence type="ECO:0000259" key="8">
    <source>
        <dbReference type="Pfam" id="PF02687"/>
    </source>
</evidence>
<evidence type="ECO:0000256" key="7">
    <source>
        <dbReference type="SAM" id="Phobius"/>
    </source>
</evidence>
<feature type="domain" description="ABC3 transporter permease C-terminal" evidence="8">
    <location>
        <begin position="268"/>
        <end position="397"/>
    </location>
</feature>
<gene>
    <name evidence="10" type="ORF">EI427_02220</name>
</gene>
<dbReference type="AlphaFoldDB" id="A0A3S9NYP2"/>
<dbReference type="Proteomes" id="UP000267268">
    <property type="component" value="Chromosome 1"/>
</dbReference>
<evidence type="ECO:0000256" key="3">
    <source>
        <dbReference type="ARBA" id="ARBA00022475"/>
    </source>
</evidence>
<proteinExistence type="inferred from homology"/>
<sequence>MITKIAWRNLWRSKRRTITSISSIFFAVILAILMRSLQEGSYGQMIDTAARFYMGYGQVHKKGFWEDKSINNLMTDSKKTRDQILSEKNVKDVFGRLETYGMAATDSLTKGVMIVGTEPEGENQLSNLSSKIVKGKYINNNSKGILIGEGLSKYLGLTVNDTLAILGQGYHGATAAELYKIDGVIKHPNPQMNNQVVYMSLPTVQYFVSAPNMLNAYILNVNDNQKIEKTVAGIREKLSGEDFEVMSWAELSPEMVNLINTDREGGKLMIYILYIVIAFGIFSTILMMTIEREREFGILIAVGMVKRKIYNMLLQESLFIGLIGIFSSFLAGFPILLYMENHPIAITGANGDAMAKMGMEPLLRFTASLDIIWPQALLMACIMVLCTVYPIYYISKLKTVEAIHS</sequence>
<dbReference type="GO" id="GO:0098797">
    <property type="term" value="C:plasma membrane protein complex"/>
    <property type="evidence" value="ECO:0007669"/>
    <property type="project" value="TreeGrafter"/>
</dbReference>
<dbReference type="InterPro" id="IPR003838">
    <property type="entry name" value="ABC3_permease_C"/>
</dbReference>
<evidence type="ECO:0000256" key="2">
    <source>
        <dbReference type="ARBA" id="ARBA00005236"/>
    </source>
</evidence>
<keyword evidence="6 7" id="KW-0472">Membrane</keyword>
<organism evidence="10 11">
    <name type="scientific">Flammeovirga pectinis</name>
    <dbReference type="NCBI Taxonomy" id="2494373"/>
    <lineage>
        <taxon>Bacteria</taxon>
        <taxon>Pseudomonadati</taxon>
        <taxon>Bacteroidota</taxon>
        <taxon>Cytophagia</taxon>
        <taxon>Cytophagales</taxon>
        <taxon>Flammeovirgaceae</taxon>
        <taxon>Flammeovirga</taxon>
    </lineage>
</organism>
<reference evidence="10 11" key="1">
    <citation type="submission" date="2018-12" db="EMBL/GenBank/DDBJ databases">
        <title>Flammeovirga pectinis sp. nov., isolated from the gut of the Korean scallop, Patinopecten yessoensis.</title>
        <authorList>
            <person name="Bae J.-W."/>
            <person name="Jeong Y.-S."/>
            <person name="Kang W."/>
        </authorList>
    </citation>
    <scope>NUCLEOTIDE SEQUENCE [LARGE SCALE GENOMIC DNA]</scope>
    <source>
        <strain evidence="10 11">L12M1</strain>
    </source>
</reference>
<protein>
    <submittedName>
        <fullName evidence="10">ABC transporter permease</fullName>
    </submittedName>
</protein>
<dbReference type="GO" id="GO:0044874">
    <property type="term" value="P:lipoprotein localization to outer membrane"/>
    <property type="evidence" value="ECO:0007669"/>
    <property type="project" value="TreeGrafter"/>
</dbReference>
<dbReference type="OrthoDB" id="9784014at2"/>
<name>A0A3S9NYP2_9BACT</name>
<evidence type="ECO:0000313" key="10">
    <source>
        <dbReference type="EMBL" id="AZQ61073.1"/>
    </source>
</evidence>
<keyword evidence="5 7" id="KW-1133">Transmembrane helix</keyword>
<dbReference type="Pfam" id="PF12704">
    <property type="entry name" value="MacB_PCD"/>
    <property type="match status" value="1"/>
</dbReference>